<feature type="transmembrane region" description="Helical" evidence="6">
    <location>
        <begin position="170"/>
        <end position="192"/>
    </location>
</feature>
<keyword evidence="2" id="KW-0813">Transport</keyword>
<dbReference type="PROSITE" id="PS50850">
    <property type="entry name" value="MFS"/>
    <property type="match status" value="1"/>
</dbReference>
<dbReference type="Gene3D" id="1.20.1250.20">
    <property type="entry name" value="MFS general substrate transporter like domains"/>
    <property type="match status" value="1"/>
</dbReference>
<evidence type="ECO:0000256" key="6">
    <source>
        <dbReference type="SAM" id="Phobius"/>
    </source>
</evidence>
<feature type="transmembrane region" description="Helical" evidence="6">
    <location>
        <begin position="278"/>
        <end position="296"/>
    </location>
</feature>
<evidence type="ECO:0000313" key="9">
    <source>
        <dbReference type="Proteomes" id="UP001165122"/>
    </source>
</evidence>
<feature type="transmembrane region" description="Helical" evidence="6">
    <location>
        <begin position="114"/>
        <end position="131"/>
    </location>
</feature>
<sequence>MNIHDSIAGIGDGMFQRYLILACGICFMSDSVEVTMLSFLSFTLDDVWDLKYWQVASMTSSVFAGMLIGSLFWGALSDLHGRRPIFLISSAVIAVSGTLSAFAINVYAMMVCRFFVGIGVGGFTIPFDIAAEFLPVATRGRSLLLLDFFWTAGSLSIPIIASITLPSGSWRIFVFCSAIPSFCAIVMGYLYVPESPLWLVEVGRLKEADEIIQSAAMMNGKTSDEASALSVRNRQSQKTTEIDEDVKAYNVPVSFRGAVENYVVCLGKLTHPSIRNQMMTLCGLWTVFGFSYYGLILATTRVFKEDEFSYGSIVVACSAEILGVFLALHVIDNPSWGRVYPQMVFYLAASPCALLMCLTLWTVFGFLARMLIFSALCLTWISTPEILPTDIRGTGHSIANACARIGAFCSPYIVHNMNVSISTVGVYLALSCLLASWASSNLKETVGERLDGEERVEGSSVDNFEKYLKTLSPPGSPQRSKAASPQLFEMGYVDVKREDAPPINRTMTEPIKGFGKRVDLKGYRPPSFAESIDPNV</sequence>
<dbReference type="GO" id="GO:0016020">
    <property type="term" value="C:membrane"/>
    <property type="evidence" value="ECO:0007669"/>
    <property type="project" value="UniProtKB-SubCell"/>
</dbReference>
<feature type="domain" description="Major facilitator superfamily (MFS) profile" evidence="7">
    <location>
        <begin position="19"/>
        <end position="443"/>
    </location>
</feature>
<accession>A0A9W7ECD6</accession>
<feature type="transmembrane region" description="Helical" evidence="6">
    <location>
        <begin position="308"/>
        <end position="331"/>
    </location>
</feature>
<evidence type="ECO:0000259" key="7">
    <source>
        <dbReference type="PROSITE" id="PS50850"/>
    </source>
</evidence>
<keyword evidence="9" id="KW-1185">Reference proteome</keyword>
<protein>
    <recommendedName>
        <fullName evidence="7">Major facilitator superfamily (MFS) profile domain-containing protein</fullName>
    </recommendedName>
</protein>
<dbReference type="Proteomes" id="UP001165122">
    <property type="component" value="Unassembled WGS sequence"/>
</dbReference>
<evidence type="ECO:0000256" key="5">
    <source>
        <dbReference type="ARBA" id="ARBA00023136"/>
    </source>
</evidence>
<dbReference type="OrthoDB" id="4139357at2759"/>
<feature type="transmembrane region" description="Helical" evidence="6">
    <location>
        <begin position="143"/>
        <end position="164"/>
    </location>
</feature>
<dbReference type="PANTHER" id="PTHR23511">
    <property type="entry name" value="SYNAPTIC VESICLE GLYCOPROTEIN 2"/>
    <property type="match status" value="1"/>
</dbReference>
<feature type="transmembrane region" description="Helical" evidence="6">
    <location>
        <begin position="85"/>
        <end position="108"/>
    </location>
</feature>
<organism evidence="8 9">
    <name type="scientific">Triparma laevis f. longispina</name>
    <dbReference type="NCBI Taxonomy" id="1714387"/>
    <lineage>
        <taxon>Eukaryota</taxon>
        <taxon>Sar</taxon>
        <taxon>Stramenopiles</taxon>
        <taxon>Ochrophyta</taxon>
        <taxon>Bolidophyceae</taxon>
        <taxon>Parmales</taxon>
        <taxon>Triparmaceae</taxon>
        <taxon>Triparma</taxon>
    </lineage>
</organism>
<feature type="transmembrane region" description="Helical" evidence="6">
    <location>
        <begin position="52"/>
        <end position="73"/>
    </location>
</feature>
<keyword evidence="5 6" id="KW-0472">Membrane</keyword>
<comment type="subcellular location">
    <subcellularLocation>
        <location evidence="1">Membrane</location>
        <topology evidence="1">Multi-pass membrane protein</topology>
    </subcellularLocation>
</comment>
<evidence type="ECO:0000313" key="8">
    <source>
        <dbReference type="EMBL" id="GMH71083.1"/>
    </source>
</evidence>
<gene>
    <name evidence="8" type="ORF">TrLO_g13258</name>
</gene>
<feature type="transmembrane region" description="Helical" evidence="6">
    <location>
        <begin position="18"/>
        <end position="40"/>
    </location>
</feature>
<evidence type="ECO:0000256" key="4">
    <source>
        <dbReference type="ARBA" id="ARBA00022989"/>
    </source>
</evidence>
<keyword evidence="4 6" id="KW-1133">Transmembrane helix</keyword>
<evidence type="ECO:0000256" key="1">
    <source>
        <dbReference type="ARBA" id="ARBA00004141"/>
    </source>
</evidence>
<name>A0A9W7ECD6_9STRA</name>
<evidence type="ECO:0000256" key="2">
    <source>
        <dbReference type="ARBA" id="ARBA00022448"/>
    </source>
</evidence>
<feature type="transmembrane region" description="Helical" evidence="6">
    <location>
        <begin position="343"/>
        <end position="364"/>
    </location>
</feature>
<dbReference type="InterPro" id="IPR005828">
    <property type="entry name" value="MFS_sugar_transport-like"/>
</dbReference>
<comment type="caution">
    <text evidence="8">The sequence shown here is derived from an EMBL/GenBank/DDBJ whole genome shotgun (WGS) entry which is preliminary data.</text>
</comment>
<proteinExistence type="predicted"/>
<dbReference type="Pfam" id="PF00083">
    <property type="entry name" value="Sugar_tr"/>
    <property type="match status" value="1"/>
</dbReference>
<evidence type="ECO:0000256" key="3">
    <source>
        <dbReference type="ARBA" id="ARBA00022692"/>
    </source>
</evidence>
<dbReference type="EMBL" id="BRXW01000634">
    <property type="protein sequence ID" value="GMH71083.1"/>
    <property type="molecule type" value="Genomic_DNA"/>
</dbReference>
<dbReference type="GO" id="GO:0022857">
    <property type="term" value="F:transmembrane transporter activity"/>
    <property type="evidence" value="ECO:0007669"/>
    <property type="project" value="InterPro"/>
</dbReference>
<dbReference type="InterPro" id="IPR036259">
    <property type="entry name" value="MFS_trans_sf"/>
</dbReference>
<reference evidence="9" key="1">
    <citation type="journal article" date="2023" name="Commun. Biol.">
        <title>Genome analysis of Parmales, the sister group of diatoms, reveals the evolutionary specialization of diatoms from phago-mixotrophs to photoautotrophs.</title>
        <authorList>
            <person name="Ban H."/>
            <person name="Sato S."/>
            <person name="Yoshikawa S."/>
            <person name="Yamada K."/>
            <person name="Nakamura Y."/>
            <person name="Ichinomiya M."/>
            <person name="Sato N."/>
            <person name="Blanc-Mathieu R."/>
            <person name="Endo H."/>
            <person name="Kuwata A."/>
            <person name="Ogata H."/>
        </authorList>
    </citation>
    <scope>NUCLEOTIDE SEQUENCE [LARGE SCALE GENOMIC DNA]</scope>
    <source>
        <strain evidence="9">NIES 3700</strain>
    </source>
</reference>
<dbReference type="AlphaFoldDB" id="A0A9W7ECD6"/>
<dbReference type="InterPro" id="IPR020846">
    <property type="entry name" value="MFS_dom"/>
</dbReference>
<dbReference type="SUPFAM" id="SSF103473">
    <property type="entry name" value="MFS general substrate transporter"/>
    <property type="match status" value="1"/>
</dbReference>
<dbReference type="PANTHER" id="PTHR23511:SF5">
    <property type="entry name" value="MAJOR FACILITATOR-TYPE TRANSPORTER HXNZ-RELATED"/>
    <property type="match status" value="1"/>
</dbReference>
<keyword evidence="3 6" id="KW-0812">Transmembrane</keyword>